<sequence length="66" mass="7412">MSPTPRRTATASEAWQVSRLKVQSYLAVGLRRTIGGKVWIGARRCDSDTEERSADRRAEHAHGLFD</sequence>
<evidence type="ECO:0000256" key="1">
    <source>
        <dbReference type="SAM" id="MobiDB-lite"/>
    </source>
</evidence>
<evidence type="ECO:0000313" key="2">
    <source>
        <dbReference type="EMBL" id="CPR21563.1"/>
    </source>
</evidence>
<evidence type="ECO:0000313" key="3">
    <source>
        <dbReference type="Proteomes" id="UP000033187"/>
    </source>
</evidence>
<keyword evidence="3" id="KW-1185">Reference proteome</keyword>
<dbReference type="Proteomes" id="UP000033187">
    <property type="component" value="Chromosome 1"/>
</dbReference>
<protein>
    <submittedName>
        <fullName evidence="2">Uncharacterized protein</fullName>
    </submittedName>
</protein>
<dbReference type="KEGG" id="fiy:BN1229_v1_3104"/>
<feature type="region of interest" description="Disordered" evidence="1">
    <location>
        <begin position="45"/>
        <end position="66"/>
    </location>
</feature>
<accession>A0A0D6JIA8</accession>
<gene>
    <name evidence="2" type="ORF">YBN1229_v1_3104</name>
</gene>
<dbReference type="EMBL" id="LN829119">
    <property type="protein sequence ID" value="CPR21563.1"/>
    <property type="molecule type" value="Genomic_DNA"/>
</dbReference>
<name>A0A0D6JIA8_9HYPH</name>
<proteinExistence type="predicted"/>
<organism evidence="2 3">
    <name type="scientific">Candidatus Filomicrobium marinum</name>
    <dbReference type="NCBI Taxonomy" id="1608628"/>
    <lineage>
        <taxon>Bacteria</taxon>
        <taxon>Pseudomonadati</taxon>
        <taxon>Pseudomonadota</taxon>
        <taxon>Alphaproteobacteria</taxon>
        <taxon>Hyphomicrobiales</taxon>
        <taxon>Hyphomicrobiaceae</taxon>
        <taxon>Filomicrobium</taxon>
    </lineage>
</organism>
<reference evidence="3" key="1">
    <citation type="submission" date="2015-02" db="EMBL/GenBank/DDBJ databases">
        <authorList>
            <person name="Chooi Y.-H."/>
        </authorList>
    </citation>
    <scope>NUCLEOTIDE SEQUENCE [LARGE SCALE GENOMIC DNA]</scope>
    <source>
        <strain evidence="3">strain Y</strain>
    </source>
</reference>
<dbReference type="AlphaFoldDB" id="A0A0D6JIA8"/>